<evidence type="ECO:0008006" key="4">
    <source>
        <dbReference type="Google" id="ProtNLM"/>
    </source>
</evidence>
<name>A0ABT6UFN6_9GAMM</name>
<evidence type="ECO:0000313" key="3">
    <source>
        <dbReference type="Proteomes" id="UP001159075"/>
    </source>
</evidence>
<dbReference type="Proteomes" id="UP001159075">
    <property type="component" value="Unassembled WGS sequence"/>
</dbReference>
<keyword evidence="3" id="KW-1185">Reference proteome</keyword>
<gene>
    <name evidence="2" type="ORF">ODY93_17010</name>
</gene>
<protein>
    <recommendedName>
        <fullName evidence="4">Type II secretion system protein GspF domain-containing protein</fullName>
    </recommendedName>
</protein>
<sequence length="363" mass="41208">MIFPQLKVLLSTSNLRHLINTLRIKILFNEKKQIEYLTNLGAWIQDEIKPVDAVLAIIQTNAENNRKNDITTEVSQSIYEALDSGRELHTGMVGYFSESIISIFKSAGTAGIELVLKQLKSDTDDISKLKMSFIKPIILPLSYLFAMFGSSVIIVTTTFPAISKGKEFHQWPIEAQNFSNFVYFVINYWAFFIIGIALLFFYSIYFLRNSVSEFRRELDTLPGFVLYRVYCGNVFLKNLSLMLLSNMSLIDALEKLEENSSKYVSWHASQAILRLDRGMRELGDILNTGLISGDVLILMKYLTSTESHGAKVEGLRKTASRTLAMTERKLKVSSYFLAVVIGLLVVTMLLYSFISLITMSLMR</sequence>
<evidence type="ECO:0000256" key="1">
    <source>
        <dbReference type="SAM" id="Phobius"/>
    </source>
</evidence>
<keyword evidence="1" id="KW-0812">Transmembrane</keyword>
<dbReference type="PANTHER" id="PTHR30012:SF0">
    <property type="entry name" value="TYPE II SECRETION SYSTEM PROTEIN F-RELATED"/>
    <property type="match status" value="1"/>
</dbReference>
<organism evidence="2 3">
    <name type="scientific">Shewanella xiamenensis</name>
    <dbReference type="NCBI Taxonomy" id="332186"/>
    <lineage>
        <taxon>Bacteria</taxon>
        <taxon>Pseudomonadati</taxon>
        <taxon>Pseudomonadota</taxon>
        <taxon>Gammaproteobacteria</taxon>
        <taxon>Alteromonadales</taxon>
        <taxon>Shewanellaceae</taxon>
        <taxon>Shewanella</taxon>
    </lineage>
</organism>
<keyword evidence="1" id="KW-1133">Transmembrane helix</keyword>
<accession>A0ABT6UFN6</accession>
<dbReference type="RefSeq" id="WP_282679822.1">
    <property type="nucleotide sequence ID" value="NZ_CP106875.1"/>
</dbReference>
<dbReference type="EMBL" id="JAOTLW010000020">
    <property type="protein sequence ID" value="MDI5833284.1"/>
    <property type="molecule type" value="Genomic_DNA"/>
</dbReference>
<dbReference type="Gene3D" id="1.20.81.30">
    <property type="entry name" value="Type II secretion system (T2SS), domain F"/>
    <property type="match status" value="1"/>
</dbReference>
<reference evidence="2 3" key="1">
    <citation type="submission" date="2022-09" db="EMBL/GenBank/DDBJ databases">
        <title>The outer-membrane cytochrome OmcA is essential for infection of Shewanella oneidensis by a zebrafish-associated bacteriophage.</title>
        <authorList>
            <person name="Grenfell A.W."/>
            <person name="Intile P."/>
            <person name="Mcfarlane J."/>
            <person name="Leung D."/>
            <person name="Abdalla K."/>
            <person name="Wold M."/>
            <person name="Kees E."/>
            <person name="Gralnick J."/>
        </authorList>
    </citation>
    <scope>NUCLEOTIDE SEQUENCE [LARGE SCALE GENOMIC DNA]</scope>
    <source>
        <strain evidence="2 3">NF-5</strain>
    </source>
</reference>
<proteinExistence type="predicted"/>
<dbReference type="InterPro" id="IPR042094">
    <property type="entry name" value="T2SS_GspF_sf"/>
</dbReference>
<comment type="caution">
    <text evidence="2">The sequence shown here is derived from an EMBL/GenBank/DDBJ whole genome shotgun (WGS) entry which is preliminary data.</text>
</comment>
<evidence type="ECO:0000313" key="2">
    <source>
        <dbReference type="EMBL" id="MDI5833284.1"/>
    </source>
</evidence>
<keyword evidence="1" id="KW-0472">Membrane</keyword>
<feature type="transmembrane region" description="Helical" evidence="1">
    <location>
        <begin position="182"/>
        <end position="207"/>
    </location>
</feature>
<feature type="transmembrane region" description="Helical" evidence="1">
    <location>
        <begin position="137"/>
        <end position="162"/>
    </location>
</feature>
<dbReference type="InterPro" id="IPR003004">
    <property type="entry name" value="GspF/PilC"/>
</dbReference>
<dbReference type="PANTHER" id="PTHR30012">
    <property type="entry name" value="GENERAL SECRETION PATHWAY PROTEIN"/>
    <property type="match status" value="1"/>
</dbReference>
<feature type="transmembrane region" description="Helical" evidence="1">
    <location>
        <begin position="335"/>
        <end position="357"/>
    </location>
</feature>